<dbReference type="EMBL" id="CP001840">
    <property type="protein sequence ID" value="ADP36433.1"/>
    <property type="molecule type" value="Genomic_DNA"/>
</dbReference>
<keyword evidence="8 11" id="KW-0238">DNA-binding</keyword>
<dbReference type="PROSITE" id="PS51755">
    <property type="entry name" value="OMPR_PHOB"/>
    <property type="match status" value="1"/>
</dbReference>
<dbReference type="Gene3D" id="3.30.565.10">
    <property type="entry name" value="Histidine kinase-like ATPase, C-terminal domain"/>
    <property type="match status" value="1"/>
</dbReference>
<dbReference type="Gene3D" id="6.10.250.690">
    <property type="match status" value="1"/>
</dbReference>
<evidence type="ECO:0000256" key="9">
    <source>
        <dbReference type="ARBA" id="ARBA00023163"/>
    </source>
</evidence>
<evidence type="ECO:0000256" key="8">
    <source>
        <dbReference type="ARBA" id="ARBA00023125"/>
    </source>
</evidence>
<dbReference type="InterPro" id="IPR036388">
    <property type="entry name" value="WH-like_DNA-bd_sf"/>
</dbReference>
<dbReference type="GO" id="GO:0032993">
    <property type="term" value="C:protein-DNA complex"/>
    <property type="evidence" value="ECO:0007669"/>
    <property type="project" value="TreeGrafter"/>
</dbReference>
<evidence type="ECO:0000256" key="5">
    <source>
        <dbReference type="ARBA" id="ARBA00022777"/>
    </source>
</evidence>
<feature type="domain" description="OmpR/PhoB-type" evidence="14">
    <location>
        <begin position="62"/>
        <end position="155"/>
    </location>
</feature>
<accession>A0A0H3EDK5</accession>
<name>A0A0H3EDK5_BIFBP</name>
<dbReference type="Pfam" id="PF02518">
    <property type="entry name" value="HATPase_c"/>
    <property type="match status" value="1"/>
</dbReference>
<dbReference type="RefSeq" id="WP_013390151.1">
    <property type="nucleotide sequence ID" value="NC_014638.1"/>
</dbReference>
<dbReference type="HOGENOM" id="CLU_1131863_0_0_11"/>
<dbReference type="InterPro" id="IPR004358">
    <property type="entry name" value="Sig_transdc_His_kin-like_C"/>
</dbReference>
<evidence type="ECO:0000256" key="3">
    <source>
        <dbReference type="ARBA" id="ARBA00012438"/>
    </source>
</evidence>
<keyword evidence="9" id="KW-0804">Transcription</keyword>
<dbReference type="InterPro" id="IPR011006">
    <property type="entry name" value="CheY-like_superfamily"/>
</dbReference>
<dbReference type="InterPro" id="IPR003594">
    <property type="entry name" value="HATPase_dom"/>
</dbReference>
<dbReference type="GO" id="GO:0000156">
    <property type="term" value="F:phosphorelay response regulator activity"/>
    <property type="evidence" value="ECO:0007669"/>
    <property type="project" value="TreeGrafter"/>
</dbReference>
<protein>
    <recommendedName>
        <fullName evidence="3">histidine kinase</fullName>
        <ecNumber evidence="3">2.7.13.3</ecNumber>
    </recommendedName>
</protein>
<evidence type="ECO:0000259" key="14">
    <source>
        <dbReference type="PROSITE" id="PS51755"/>
    </source>
</evidence>
<evidence type="ECO:0000313" key="15">
    <source>
        <dbReference type="EMBL" id="ADP36433.1"/>
    </source>
</evidence>
<dbReference type="InterPro" id="IPR039420">
    <property type="entry name" value="WalR-like"/>
</dbReference>
<keyword evidence="15" id="KW-0808">Transferase</keyword>
<dbReference type="KEGG" id="bbp:BBPR_1389"/>
<dbReference type="InterPro" id="IPR001867">
    <property type="entry name" value="OmpR/PhoB-type_DNA-bd"/>
</dbReference>
<dbReference type="PROSITE" id="PS50110">
    <property type="entry name" value="RESPONSE_REGULATORY"/>
    <property type="match status" value="1"/>
</dbReference>
<dbReference type="InterPro" id="IPR005467">
    <property type="entry name" value="His_kinase_dom"/>
</dbReference>
<evidence type="ECO:0000256" key="11">
    <source>
        <dbReference type="PROSITE-ProRule" id="PRU01091"/>
    </source>
</evidence>
<dbReference type="EC" id="2.7.13.3" evidence="3"/>
<dbReference type="Pfam" id="PF00486">
    <property type="entry name" value="Trans_reg_C"/>
    <property type="match status" value="1"/>
</dbReference>
<dbReference type="AlphaFoldDB" id="A0A0H3EDK5"/>
<dbReference type="PANTHER" id="PTHR48111:SF22">
    <property type="entry name" value="REGULATOR OF RPOS"/>
    <property type="match status" value="1"/>
</dbReference>
<feature type="domain" description="Histidine kinase" evidence="12">
    <location>
        <begin position="155"/>
        <end position="245"/>
    </location>
</feature>
<keyword evidence="4" id="KW-0597">Phosphoprotein</keyword>
<evidence type="ECO:0000256" key="4">
    <source>
        <dbReference type="ARBA" id="ARBA00022553"/>
    </source>
</evidence>
<dbReference type="SMART" id="SM00387">
    <property type="entry name" value="HATPase_c"/>
    <property type="match status" value="1"/>
</dbReference>
<dbReference type="SUPFAM" id="SSF52172">
    <property type="entry name" value="CheY-like"/>
    <property type="match status" value="1"/>
</dbReference>
<dbReference type="CDD" id="cd00383">
    <property type="entry name" value="trans_reg_C"/>
    <property type="match status" value="1"/>
</dbReference>
<dbReference type="PANTHER" id="PTHR48111">
    <property type="entry name" value="REGULATOR OF RPOS"/>
    <property type="match status" value="1"/>
</dbReference>
<feature type="domain" description="Response regulatory" evidence="13">
    <location>
        <begin position="1"/>
        <end position="55"/>
    </location>
</feature>
<reference evidence="15 16" key="1">
    <citation type="journal article" date="2010" name="Proc. Natl. Acad. Sci. U.S.A.">
        <title>Genome analysis of Bifidobacterium bifidum PRL2010 reveals metabolic pathways for host-derived glycan foraging.</title>
        <authorList>
            <person name="Turroni F."/>
            <person name="Bottacini F."/>
            <person name="Foroni E."/>
            <person name="Mulder I."/>
            <person name="Kim J.H."/>
            <person name="Zomer A."/>
            <person name="Sanchez B."/>
            <person name="Bidossi A."/>
            <person name="Ferrarini A."/>
            <person name="Giubellini V."/>
            <person name="Delledonne M."/>
            <person name="Henrissat B."/>
            <person name="Coutinho P."/>
            <person name="Oggioni M."/>
            <person name="Fitzgerald G.F."/>
            <person name="Mills D."/>
            <person name="Margolles A."/>
            <person name="Kelly D."/>
            <person name="van Sinderen D."/>
            <person name="Ventura M."/>
        </authorList>
    </citation>
    <scope>NUCLEOTIDE SEQUENCE [LARGE SCALE GENOMIC DNA]</scope>
    <source>
        <strain evidence="15 16">PRL2010</strain>
    </source>
</reference>
<evidence type="ECO:0000256" key="2">
    <source>
        <dbReference type="ARBA" id="ARBA00004496"/>
    </source>
</evidence>
<feature type="DNA-binding region" description="OmpR/PhoB-type" evidence="11">
    <location>
        <begin position="62"/>
        <end position="155"/>
    </location>
</feature>
<keyword evidence="6" id="KW-0902">Two-component regulatory system</keyword>
<dbReference type="GO" id="GO:0006355">
    <property type="term" value="P:regulation of DNA-templated transcription"/>
    <property type="evidence" value="ECO:0007669"/>
    <property type="project" value="InterPro"/>
</dbReference>
<keyword evidence="7" id="KW-0805">Transcription regulation</keyword>
<evidence type="ECO:0000259" key="12">
    <source>
        <dbReference type="PROSITE" id="PS50109"/>
    </source>
</evidence>
<dbReference type="eggNOG" id="COG0745">
    <property type="taxonomic scope" value="Bacteria"/>
</dbReference>
<evidence type="ECO:0000313" key="16">
    <source>
        <dbReference type="Proteomes" id="UP000002312"/>
    </source>
</evidence>
<dbReference type="InterPro" id="IPR016032">
    <property type="entry name" value="Sig_transdc_resp-reg_C-effctor"/>
</dbReference>
<gene>
    <name evidence="15" type="ordered locus">BBPR_1389</name>
</gene>
<dbReference type="GO" id="GO:0004673">
    <property type="term" value="F:protein histidine kinase activity"/>
    <property type="evidence" value="ECO:0007669"/>
    <property type="project" value="UniProtKB-EC"/>
</dbReference>
<dbReference type="PRINTS" id="PR00344">
    <property type="entry name" value="BCTRLSENSOR"/>
</dbReference>
<evidence type="ECO:0000256" key="6">
    <source>
        <dbReference type="ARBA" id="ARBA00023012"/>
    </source>
</evidence>
<evidence type="ECO:0000256" key="1">
    <source>
        <dbReference type="ARBA" id="ARBA00000085"/>
    </source>
</evidence>
<dbReference type="SMART" id="SM00862">
    <property type="entry name" value="Trans_reg_C"/>
    <property type="match status" value="1"/>
</dbReference>
<dbReference type="SUPFAM" id="SSF46894">
    <property type="entry name" value="C-terminal effector domain of the bipartite response regulators"/>
    <property type="match status" value="1"/>
</dbReference>
<dbReference type="PATRIC" id="fig|702459.3.peg.1438"/>
<comment type="subcellular location">
    <subcellularLocation>
        <location evidence="2">Cytoplasm</location>
    </subcellularLocation>
</comment>
<dbReference type="GO" id="GO:0000976">
    <property type="term" value="F:transcription cis-regulatory region binding"/>
    <property type="evidence" value="ECO:0007669"/>
    <property type="project" value="TreeGrafter"/>
</dbReference>
<evidence type="ECO:0000256" key="7">
    <source>
        <dbReference type="ARBA" id="ARBA00023015"/>
    </source>
</evidence>
<evidence type="ECO:0000256" key="10">
    <source>
        <dbReference type="PROSITE-ProRule" id="PRU00169"/>
    </source>
</evidence>
<dbReference type="Proteomes" id="UP000002312">
    <property type="component" value="Chromosome"/>
</dbReference>
<dbReference type="OrthoDB" id="3197131at2"/>
<dbReference type="Gene3D" id="1.10.10.10">
    <property type="entry name" value="Winged helix-like DNA-binding domain superfamily/Winged helix DNA-binding domain"/>
    <property type="match status" value="1"/>
</dbReference>
<dbReference type="PROSITE" id="PS50109">
    <property type="entry name" value="HIS_KIN"/>
    <property type="match status" value="1"/>
</dbReference>
<dbReference type="SUPFAM" id="SSF55874">
    <property type="entry name" value="ATPase domain of HSP90 chaperone/DNA topoisomerase II/histidine kinase"/>
    <property type="match status" value="1"/>
</dbReference>
<evidence type="ECO:0000259" key="13">
    <source>
        <dbReference type="PROSITE" id="PS50110"/>
    </source>
</evidence>
<proteinExistence type="predicted"/>
<keyword evidence="5" id="KW-0418">Kinase</keyword>
<comment type="catalytic activity">
    <reaction evidence="1">
        <text>ATP + protein L-histidine = ADP + protein N-phospho-L-histidine.</text>
        <dbReference type="EC" id="2.7.13.3"/>
    </reaction>
</comment>
<sequence length="245" mass="26331">MIRTLRGSGVTTPALMLTALAQVDDIVEGLDCGVNDYLTKPFHFIELQARLCALLRGFNAQTASVMVGDWLLKPHSGIIEDPDGSAVSLTDAETRLLSVLAAAPDHVFSREELLSQVFSDGSDMGTVDAYVSYLRGKTTRTIIETVRGRGYRIGSPEGATVAVSLGYARHRQWAQIRVSDHGPGIGGDPERLFRRFARDDDGTARQGYGLDLALARDVANRYGGSVAVESSSPSGTTMLLSFPLA</sequence>
<dbReference type="GO" id="GO:0005829">
    <property type="term" value="C:cytosol"/>
    <property type="evidence" value="ECO:0007669"/>
    <property type="project" value="TreeGrafter"/>
</dbReference>
<comment type="caution">
    <text evidence="10">Lacks conserved residue(s) required for the propagation of feature annotation.</text>
</comment>
<dbReference type="InterPro" id="IPR036890">
    <property type="entry name" value="HATPase_C_sf"/>
</dbReference>
<organism evidence="15 16">
    <name type="scientific">Bifidobacterium bifidum (strain PRL2010)</name>
    <dbReference type="NCBI Taxonomy" id="702459"/>
    <lineage>
        <taxon>Bacteria</taxon>
        <taxon>Bacillati</taxon>
        <taxon>Actinomycetota</taxon>
        <taxon>Actinomycetes</taxon>
        <taxon>Bifidobacteriales</taxon>
        <taxon>Bifidobacteriaceae</taxon>
        <taxon>Bifidobacterium</taxon>
    </lineage>
</organism>
<dbReference type="InterPro" id="IPR001789">
    <property type="entry name" value="Sig_transdc_resp-reg_receiver"/>
</dbReference>